<keyword evidence="1" id="KW-0472">Membrane</keyword>
<organism evidence="2 3">
    <name type="scientific">Ulvibacterium marinum</name>
    <dbReference type="NCBI Taxonomy" id="2419782"/>
    <lineage>
        <taxon>Bacteria</taxon>
        <taxon>Pseudomonadati</taxon>
        <taxon>Bacteroidota</taxon>
        <taxon>Flavobacteriia</taxon>
        <taxon>Flavobacteriales</taxon>
        <taxon>Flavobacteriaceae</taxon>
        <taxon>Ulvibacterium</taxon>
    </lineage>
</organism>
<evidence type="ECO:0000256" key="1">
    <source>
        <dbReference type="SAM" id="Phobius"/>
    </source>
</evidence>
<dbReference type="EMBL" id="RBCJ01000004">
    <property type="protein sequence ID" value="RKN78566.1"/>
    <property type="molecule type" value="Genomic_DNA"/>
</dbReference>
<keyword evidence="3" id="KW-1185">Reference proteome</keyword>
<feature type="transmembrane region" description="Helical" evidence="1">
    <location>
        <begin position="44"/>
        <end position="64"/>
    </location>
</feature>
<proteinExistence type="predicted"/>
<protein>
    <submittedName>
        <fullName evidence="2">Uncharacterized protein</fullName>
    </submittedName>
</protein>
<dbReference type="Proteomes" id="UP000276603">
    <property type="component" value="Unassembled WGS sequence"/>
</dbReference>
<name>A0A3B0C5I2_9FLAO</name>
<evidence type="ECO:0000313" key="2">
    <source>
        <dbReference type="EMBL" id="RKN78566.1"/>
    </source>
</evidence>
<dbReference type="AlphaFoldDB" id="A0A3B0C5I2"/>
<keyword evidence="1" id="KW-1133">Transmembrane helix</keyword>
<dbReference type="OrthoDB" id="1247025at2"/>
<reference evidence="2 3" key="1">
    <citation type="submission" date="2018-10" db="EMBL/GenBank/DDBJ databases">
        <title>Ulvibacterium marinum gen. nov., sp. nov., a novel marine bacterium of the family Flavobacteriaceae, isolated from a culture of the green alga Ulva prolifera.</title>
        <authorList>
            <person name="Zhang Z."/>
        </authorList>
    </citation>
    <scope>NUCLEOTIDE SEQUENCE [LARGE SCALE GENOMIC DNA]</scope>
    <source>
        <strain evidence="2 3">CCMM003</strain>
    </source>
</reference>
<evidence type="ECO:0000313" key="3">
    <source>
        <dbReference type="Proteomes" id="UP000276603"/>
    </source>
</evidence>
<keyword evidence="1" id="KW-0812">Transmembrane</keyword>
<sequence>MEPNNFEKHIKKQLEQRELQPSSQAWQKVVDRLEGAPRPKSNRFLWYGVAASFMGLLIVSLVYLGSQRPMVNPDIEIVNTDSENDKVEDTLKKATDEKTFGEGNRVVDTNEDLVVEKSLEESVNFPNEQKTIKKKTLEDVKTSMVSTNTQGDKEVESEILSKDSEDIINTKIAEVVARVDVLEQKNRTVSDSELDSLLQKAQREIIAEKLFRDNGRVDAMALLTQVEDELDQSFRDQIFEKLKTGFMKVRTAVADRNN</sequence>
<comment type="caution">
    <text evidence="2">The sequence shown here is derived from an EMBL/GenBank/DDBJ whole genome shotgun (WGS) entry which is preliminary data.</text>
</comment>
<dbReference type="RefSeq" id="WP_120713473.1">
    <property type="nucleotide sequence ID" value="NZ_RBCJ01000004.1"/>
</dbReference>
<gene>
    <name evidence="2" type="ORF">D7Z94_20375</name>
</gene>
<accession>A0A3B0C5I2</accession>